<accession>A0A941GTX4</accession>
<keyword evidence="3" id="KW-0328">Glycosyltransferase</keyword>
<protein>
    <submittedName>
        <fullName evidence="3">Glycosyltransferase</fullName>
        <ecNumber evidence="3">2.4.-.-</ecNumber>
    </submittedName>
</protein>
<dbReference type="InterPro" id="IPR050194">
    <property type="entry name" value="Glycosyltransferase_grp1"/>
</dbReference>
<dbReference type="Proteomes" id="UP000767446">
    <property type="component" value="Unassembled WGS sequence"/>
</dbReference>
<dbReference type="InterPro" id="IPR028098">
    <property type="entry name" value="Glyco_trans_4-like_N"/>
</dbReference>
<dbReference type="EC" id="2.4.-.-" evidence="3"/>
<proteinExistence type="predicted"/>
<dbReference type="Pfam" id="PF00534">
    <property type="entry name" value="Glycos_transf_1"/>
    <property type="match status" value="1"/>
</dbReference>
<dbReference type="AlphaFoldDB" id="A0A941GTX4"/>
<dbReference type="EMBL" id="JADQBC010000122">
    <property type="protein sequence ID" value="MBR8829291.1"/>
    <property type="molecule type" value="Genomic_DNA"/>
</dbReference>
<feature type="domain" description="Glycosyltransferase subfamily 4-like N-terminal" evidence="2">
    <location>
        <begin position="15"/>
        <end position="176"/>
    </location>
</feature>
<dbReference type="GO" id="GO:0016757">
    <property type="term" value="F:glycosyltransferase activity"/>
    <property type="evidence" value="ECO:0007669"/>
    <property type="project" value="UniProtKB-KW"/>
</dbReference>
<dbReference type="SUPFAM" id="SSF53756">
    <property type="entry name" value="UDP-Glycosyltransferase/glycogen phosphorylase"/>
    <property type="match status" value="1"/>
</dbReference>
<reference evidence="3" key="1">
    <citation type="submission" date="2021-02" db="EMBL/GenBank/DDBJ databases">
        <title>Metagenome analyses of Stigonema ocellatum DSM 106950, Chlorogloea purpurea SAG 13.99 and Gomphosphaeria aponina DSM 107014.</title>
        <authorList>
            <person name="Marter P."/>
            <person name="Huang S."/>
        </authorList>
    </citation>
    <scope>NUCLEOTIDE SEQUENCE</scope>
    <source>
        <strain evidence="3">JP213</strain>
    </source>
</reference>
<keyword evidence="3" id="KW-0808">Transferase</keyword>
<dbReference type="PANTHER" id="PTHR45947">
    <property type="entry name" value="SULFOQUINOVOSYL TRANSFERASE SQD2"/>
    <property type="match status" value="1"/>
</dbReference>
<gene>
    <name evidence="3" type="ORF">DSM107014_15570</name>
</gene>
<sequence>MKILHVIPSIAPIRGGPSKAVIDLVRELRNQGIDAEIATTNDNGDDLLDVPLNKCSEYQEVPVWFFPRFSPPIASIREFAFSNALTKWLWKNITQYDLLHVHAIFSYPSTIAMAIARAKNIPYINRPLGLLGKWPLQQGKQKKQLYLKIIELANLDHAKFLHFTAQQEQKEASALKLKTPSFILPHGISVPSFNPQANEQLRQDLHLQGDEPIILYLSRLHKKKGLEYLIPALGKLKEQQRFTFILAGNGTPEYEIKVTELLEKAQITHQTYRPGFVTGEKKTLFLQGADLFVLTSHSENFGIAVIEALAAGTPVLITPGVALASIVQQNQLGYLTELDPLSIEINLQQCLNNRNDLKQVGDRAREFVLNNYSWEQIVSQLIEIYKSILKSTKT</sequence>
<feature type="domain" description="Glycosyl transferase family 1" evidence="1">
    <location>
        <begin position="199"/>
        <end position="366"/>
    </location>
</feature>
<evidence type="ECO:0000259" key="1">
    <source>
        <dbReference type="Pfam" id="PF00534"/>
    </source>
</evidence>
<dbReference type="Gene3D" id="3.40.50.2000">
    <property type="entry name" value="Glycogen Phosphorylase B"/>
    <property type="match status" value="2"/>
</dbReference>
<dbReference type="PANTHER" id="PTHR45947:SF3">
    <property type="entry name" value="SULFOQUINOVOSYL TRANSFERASE SQD2"/>
    <property type="match status" value="1"/>
</dbReference>
<dbReference type="CDD" id="cd03821">
    <property type="entry name" value="GT4_Bme6-like"/>
    <property type="match status" value="1"/>
</dbReference>
<dbReference type="Pfam" id="PF13579">
    <property type="entry name" value="Glyco_trans_4_4"/>
    <property type="match status" value="1"/>
</dbReference>
<comment type="caution">
    <text evidence="3">The sequence shown here is derived from an EMBL/GenBank/DDBJ whole genome shotgun (WGS) entry which is preliminary data.</text>
</comment>
<evidence type="ECO:0000313" key="3">
    <source>
        <dbReference type="EMBL" id="MBR8829291.1"/>
    </source>
</evidence>
<evidence type="ECO:0000259" key="2">
    <source>
        <dbReference type="Pfam" id="PF13579"/>
    </source>
</evidence>
<organism evidence="3 4">
    <name type="scientific">Gomphosphaeria aponina SAG 52.96 = DSM 107014</name>
    <dbReference type="NCBI Taxonomy" id="1521640"/>
    <lineage>
        <taxon>Bacteria</taxon>
        <taxon>Bacillati</taxon>
        <taxon>Cyanobacteriota</taxon>
        <taxon>Cyanophyceae</taxon>
        <taxon>Oscillatoriophycideae</taxon>
        <taxon>Chroococcales</taxon>
        <taxon>Gomphosphaeriaceae</taxon>
        <taxon>Gomphosphaeria</taxon>
    </lineage>
</organism>
<evidence type="ECO:0000313" key="4">
    <source>
        <dbReference type="Proteomes" id="UP000767446"/>
    </source>
</evidence>
<dbReference type="InterPro" id="IPR001296">
    <property type="entry name" value="Glyco_trans_1"/>
</dbReference>
<name>A0A941GTX4_9CHRO</name>